<comment type="similarity">
    <text evidence="1">Belongs to the prefoldin subunit beta family.</text>
</comment>
<dbReference type="SUPFAM" id="SSF46579">
    <property type="entry name" value="Prefoldin"/>
    <property type="match status" value="1"/>
</dbReference>
<evidence type="ECO:0000313" key="5">
    <source>
        <dbReference type="Proteomes" id="UP001141327"/>
    </source>
</evidence>
<dbReference type="InterPro" id="IPR002777">
    <property type="entry name" value="PFD_beta-like"/>
</dbReference>
<dbReference type="EMBL" id="JAPMOS010000003">
    <property type="protein sequence ID" value="KAJ4462314.1"/>
    <property type="molecule type" value="Genomic_DNA"/>
</dbReference>
<evidence type="ECO:0000256" key="2">
    <source>
        <dbReference type="ARBA" id="ARBA00023186"/>
    </source>
</evidence>
<dbReference type="InterPro" id="IPR009053">
    <property type="entry name" value="Prefoldin"/>
</dbReference>
<sequence length="126" mass="14481">MESTQIIQQFMRMRSDVNQLAEKINQLELELREHTLVVDTIEPLDPSRRCYRMIGDVLVERTVGETIPAVKSNRDGIAQLIKNLNEQLAQRQRIMNEFQTKYKIRISNQSDRAAPAQAQKSTGVLA</sequence>
<dbReference type="Gene3D" id="1.10.287.370">
    <property type="match status" value="1"/>
</dbReference>
<dbReference type="InterPro" id="IPR027235">
    <property type="entry name" value="PFD2"/>
</dbReference>
<protein>
    <submittedName>
        <fullName evidence="4">Prefoldin subunit 2</fullName>
    </submittedName>
</protein>
<gene>
    <name evidence="4" type="ORF">PAPYR_923</name>
</gene>
<organism evidence="4 5">
    <name type="scientific">Paratrimastix pyriformis</name>
    <dbReference type="NCBI Taxonomy" id="342808"/>
    <lineage>
        <taxon>Eukaryota</taxon>
        <taxon>Metamonada</taxon>
        <taxon>Preaxostyla</taxon>
        <taxon>Paratrimastigidae</taxon>
        <taxon>Paratrimastix</taxon>
    </lineage>
</organism>
<keyword evidence="2" id="KW-0143">Chaperone</keyword>
<evidence type="ECO:0000256" key="1">
    <source>
        <dbReference type="ARBA" id="ARBA00008045"/>
    </source>
</evidence>
<name>A0ABQ8UT66_9EUKA</name>
<proteinExistence type="inferred from homology"/>
<keyword evidence="5" id="KW-1185">Reference proteome</keyword>
<evidence type="ECO:0000256" key="3">
    <source>
        <dbReference type="SAM" id="Coils"/>
    </source>
</evidence>
<dbReference type="Pfam" id="PF01920">
    <property type="entry name" value="Prefoldin_2"/>
    <property type="match status" value="1"/>
</dbReference>
<reference evidence="4" key="1">
    <citation type="journal article" date="2022" name="bioRxiv">
        <title>Genomics of Preaxostyla Flagellates Illuminates Evolutionary Transitions and the Path Towards Mitochondrial Loss.</title>
        <authorList>
            <person name="Novak L.V.F."/>
            <person name="Treitli S.C."/>
            <person name="Pyrih J."/>
            <person name="Halakuc P."/>
            <person name="Pipaliya S.V."/>
            <person name="Vacek V."/>
            <person name="Brzon O."/>
            <person name="Soukal P."/>
            <person name="Eme L."/>
            <person name="Dacks J.B."/>
            <person name="Karnkowska A."/>
            <person name="Elias M."/>
            <person name="Hampl V."/>
        </authorList>
    </citation>
    <scope>NUCLEOTIDE SEQUENCE</scope>
    <source>
        <strain evidence="4">RCP-MX</strain>
    </source>
</reference>
<dbReference type="CDD" id="cd23163">
    <property type="entry name" value="Prefoldin_2"/>
    <property type="match status" value="1"/>
</dbReference>
<evidence type="ECO:0000313" key="4">
    <source>
        <dbReference type="EMBL" id="KAJ4462314.1"/>
    </source>
</evidence>
<accession>A0ABQ8UT66</accession>
<keyword evidence="3" id="KW-0175">Coiled coil</keyword>
<dbReference type="Proteomes" id="UP001141327">
    <property type="component" value="Unassembled WGS sequence"/>
</dbReference>
<dbReference type="PANTHER" id="PTHR13303">
    <property type="entry name" value="PREFOLDIN SUBUNIT 2"/>
    <property type="match status" value="1"/>
</dbReference>
<feature type="coiled-coil region" evidence="3">
    <location>
        <begin position="10"/>
        <end position="37"/>
    </location>
</feature>
<comment type="caution">
    <text evidence="4">The sequence shown here is derived from an EMBL/GenBank/DDBJ whole genome shotgun (WGS) entry which is preliminary data.</text>
</comment>